<evidence type="ECO:0000313" key="2">
    <source>
        <dbReference type="EMBL" id="KAE8056003.1"/>
    </source>
</evidence>
<proteinExistence type="predicted"/>
<gene>
    <name evidence="2" type="ORF">FH972_012806</name>
</gene>
<protein>
    <submittedName>
        <fullName evidence="2">Uncharacterized protein</fullName>
    </submittedName>
</protein>
<name>A0A5N6R6H9_9ROSI</name>
<dbReference type="Proteomes" id="UP000327013">
    <property type="component" value="Chromosome 5"/>
</dbReference>
<accession>A0A5N6R6H9</accession>
<keyword evidence="3" id="KW-1185">Reference proteome</keyword>
<sequence>MNHRSNDNKAGHYVESPSETWRSAWEGSIHNLAMDINYGVPLNPNNGAAKSKQATWTAREANNSVEGSANSGGQEAYGSSSPSGATLGVLQPIHGPTQFSPSHPIQTDLPRLHGPSSFNDQSPVRQPRCSISVHCITHGNNQVLQLCSPYSPSFGLLLQATATIPGREAPVRQTVPAVIPAIDGLHHRDSCHLVLLFAHCRPSPQCAVQPYPYHCDLCLWLPRHPGTLSERPVSGSSTAFCSNRLPSTTVANNLLCVLMHVCYQSISQHYLLPVTSSHSHSCLVFVPRATLIHLHTHHTRFQLAGFTCMCHTGSQPCVPPA</sequence>
<dbReference type="AlphaFoldDB" id="A0A5N6R6H9"/>
<feature type="compositionally biased region" description="Polar residues" evidence="1">
    <location>
        <begin position="48"/>
        <end position="84"/>
    </location>
</feature>
<organism evidence="2 3">
    <name type="scientific">Carpinus fangiana</name>
    <dbReference type="NCBI Taxonomy" id="176857"/>
    <lineage>
        <taxon>Eukaryota</taxon>
        <taxon>Viridiplantae</taxon>
        <taxon>Streptophyta</taxon>
        <taxon>Embryophyta</taxon>
        <taxon>Tracheophyta</taxon>
        <taxon>Spermatophyta</taxon>
        <taxon>Magnoliopsida</taxon>
        <taxon>eudicotyledons</taxon>
        <taxon>Gunneridae</taxon>
        <taxon>Pentapetalae</taxon>
        <taxon>rosids</taxon>
        <taxon>fabids</taxon>
        <taxon>Fagales</taxon>
        <taxon>Betulaceae</taxon>
        <taxon>Carpinus</taxon>
    </lineage>
</organism>
<feature type="region of interest" description="Disordered" evidence="1">
    <location>
        <begin position="48"/>
        <end position="108"/>
    </location>
</feature>
<evidence type="ECO:0000313" key="3">
    <source>
        <dbReference type="Proteomes" id="UP000327013"/>
    </source>
</evidence>
<reference evidence="2 3" key="1">
    <citation type="submission" date="2019-06" db="EMBL/GenBank/DDBJ databases">
        <title>A chromosomal-level reference genome of Carpinus fangiana (Coryloideae, Betulaceae).</title>
        <authorList>
            <person name="Yang X."/>
            <person name="Wang Z."/>
            <person name="Zhang L."/>
            <person name="Hao G."/>
            <person name="Liu J."/>
            <person name="Yang Y."/>
        </authorList>
    </citation>
    <scope>NUCLEOTIDE SEQUENCE [LARGE SCALE GENOMIC DNA]</scope>
    <source>
        <strain evidence="2">Cfa_2016G</strain>
        <tissue evidence="2">Leaf</tissue>
    </source>
</reference>
<dbReference type="EMBL" id="CM017325">
    <property type="protein sequence ID" value="KAE8056003.1"/>
    <property type="molecule type" value="Genomic_DNA"/>
</dbReference>
<evidence type="ECO:0000256" key="1">
    <source>
        <dbReference type="SAM" id="MobiDB-lite"/>
    </source>
</evidence>